<dbReference type="PANTHER" id="PTHR35525">
    <property type="entry name" value="BLL6575 PROTEIN"/>
    <property type="match status" value="1"/>
</dbReference>
<organism evidence="2 3">
    <name type="scientific">Brevibacillus fluminis</name>
    <dbReference type="NCBI Taxonomy" id="511487"/>
    <lineage>
        <taxon>Bacteria</taxon>
        <taxon>Bacillati</taxon>
        <taxon>Bacillota</taxon>
        <taxon>Bacilli</taxon>
        <taxon>Bacillales</taxon>
        <taxon>Paenibacillaceae</taxon>
        <taxon>Brevibacillus</taxon>
    </lineage>
</organism>
<dbReference type="InterPro" id="IPR010852">
    <property type="entry name" value="ABATE"/>
</dbReference>
<dbReference type="EMBL" id="RHHQ01000008">
    <property type="protein sequence ID" value="RNB89492.1"/>
    <property type="molecule type" value="Genomic_DNA"/>
</dbReference>
<dbReference type="Proteomes" id="UP000271031">
    <property type="component" value="Unassembled WGS sequence"/>
</dbReference>
<dbReference type="Gene3D" id="1.10.3300.10">
    <property type="entry name" value="Jann2411-like domain"/>
    <property type="match status" value="1"/>
</dbReference>
<dbReference type="PANTHER" id="PTHR35525:SF3">
    <property type="entry name" value="BLL6575 PROTEIN"/>
    <property type="match status" value="1"/>
</dbReference>
<dbReference type="InterPro" id="IPR021005">
    <property type="entry name" value="Znf_CGNR"/>
</dbReference>
<evidence type="ECO:0000313" key="3">
    <source>
        <dbReference type="Proteomes" id="UP000271031"/>
    </source>
</evidence>
<keyword evidence="3" id="KW-1185">Reference proteome</keyword>
<dbReference type="RefSeq" id="WP_122917747.1">
    <property type="nucleotide sequence ID" value="NZ_RHHQ01000008.1"/>
</dbReference>
<name>A0A3M8DN27_9BACL</name>
<evidence type="ECO:0000259" key="1">
    <source>
        <dbReference type="Pfam" id="PF11706"/>
    </source>
</evidence>
<comment type="caution">
    <text evidence="2">The sequence shown here is derived from an EMBL/GenBank/DDBJ whole genome shotgun (WGS) entry which is preliminary data.</text>
</comment>
<dbReference type="OrthoDB" id="123307at2"/>
<dbReference type="SUPFAM" id="SSF160904">
    <property type="entry name" value="Jann2411-like"/>
    <property type="match status" value="1"/>
</dbReference>
<dbReference type="AlphaFoldDB" id="A0A3M8DN27"/>
<protein>
    <submittedName>
        <fullName evidence="2">CGNR zinc finger domain-containing protein</fullName>
    </submittedName>
</protein>
<dbReference type="Pfam" id="PF07336">
    <property type="entry name" value="ABATE"/>
    <property type="match status" value="1"/>
</dbReference>
<reference evidence="2 3" key="1">
    <citation type="submission" date="2018-10" db="EMBL/GenBank/DDBJ databases">
        <title>Phylogenomics of Brevibacillus.</title>
        <authorList>
            <person name="Dunlap C."/>
        </authorList>
    </citation>
    <scope>NUCLEOTIDE SEQUENCE [LARGE SCALE GENOMIC DNA]</scope>
    <source>
        <strain evidence="2 3">JCM 15716</strain>
    </source>
</reference>
<dbReference type="InterPro" id="IPR023286">
    <property type="entry name" value="ABATE_dom_sf"/>
</dbReference>
<gene>
    <name evidence="2" type="ORF">EDM56_09855</name>
</gene>
<accession>A0A3M8DN27</accession>
<feature type="domain" description="Zinc finger CGNR" evidence="1">
    <location>
        <begin position="139"/>
        <end position="182"/>
    </location>
</feature>
<sequence length="186" mass="21357">MENTRYVLGGAVWINLANTVNKRGVDLLDDCEKAEQWLLANELLVSAKDGDGLQSIIAELRSLRELCLEILADLEQGEIAPKRTLQLQYVVETVQVRLSLSQAEDKLELNCRGITMTDEVRYKVVHSIIHTLEHVSRERIRSCEHEECILHFIDTSKSGKRRWCSMETCGNRQKAAEFYARKKLQK</sequence>
<evidence type="ECO:0000313" key="2">
    <source>
        <dbReference type="EMBL" id="RNB89492.1"/>
    </source>
</evidence>
<dbReference type="Pfam" id="PF11706">
    <property type="entry name" value="zf-CGNR"/>
    <property type="match status" value="1"/>
</dbReference>
<proteinExistence type="predicted"/>